<keyword evidence="1" id="KW-0472">Membrane</keyword>
<evidence type="ECO:0000256" key="1">
    <source>
        <dbReference type="SAM" id="Phobius"/>
    </source>
</evidence>
<dbReference type="Proteomes" id="UP000283269">
    <property type="component" value="Unassembled WGS sequence"/>
</dbReference>
<feature type="transmembrane region" description="Helical" evidence="1">
    <location>
        <begin position="6"/>
        <end position="28"/>
    </location>
</feature>
<organism evidence="2 3">
    <name type="scientific">Psilocybe cyanescens</name>
    <dbReference type="NCBI Taxonomy" id="93625"/>
    <lineage>
        <taxon>Eukaryota</taxon>
        <taxon>Fungi</taxon>
        <taxon>Dikarya</taxon>
        <taxon>Basidiomycota</taxon>
        <taxon>Agaricomycotina</taxon>
        <taxon>Agaricomycetes</taxon>
        <taxon>Agaricomycetidae</taxon>
        <taxon>Agaricales</taxon>
        <taxon>Agaricineae</taxon>
        <taxon>Strophariaceae</taxon>
        <taxon>Psilocybe</taxon>
    </lineage>
</organism>
<feature type="transmembrane region" description="Helical" evidence="1">
    <location>
        <begin position="145"/>
        <end position="163"/>
    </location>
</feature>
<dbReference type="EMBL" id="NHYD01001843">
    <property type="protein sequence ID" value="PPQ89731.1"/>
    <property type="molecule type" value="Genomic_DNA"/>
</dbReference>
<comment type="caution">
    <text evidence="2">The sequence shown here is derived from an EMBL/GenBank/DDBJ whole genome shotgun (WGS) entry which is preliminary data.</text>
</comment>
<proteinExistence type="predicted"/>
<keyword evidence="1" id="KW-0812">Transmembrane</keyword>
<feature type="transmembrane region" description="Helical" evidence="1">
    <location>
        <begin position="67"/>
        <end position="88"/>
    </location>
</feature>
<protein>
    <submittedName>
        <fullName evidence="2">Uncharacterized protein</fullName>
    </submittedName>
</protein>
<name>A0A409XG57_PSICY</name>
<sequence>MELNCKVTIALTAAISISLGLAMINLFLRQGVAWLLVSVEGFSLVRSIWSVIRKPWVGSPQSVASEVIGLFVLFPFQLIITLVVSSIAQRHNAHALQFAVLEVFAVASAVIHMAYTIGLVAVAALTVPAFDGDVWLRDIDSSPSPFPLAIVFAYVCPCIAYRIPAMRSLVPQPVPQEPPPSVCLSTYLPDCRHHGCIPESARKVGTTDPEVASPPRLHIHNEETKRAPPILPHTLIRIPNAVEQRASIYLSLPIGSYE</sequence>
<evidence type="ECO:0000313" key="3">
    <source>
        <dbReference type="Proteomes" id="UP000283269"/>
    </source>
</evidence>
<dbReference type="OrthoDB" id="2998233at2759"/>
<accession>A0A409XG57</accession>
<dbReference type="AlphaFoldDB" id="A0A409XG57"/>
<dbReference type="InParanoid" id="A0A409XG57"/>
<keyword evidence="1" id="KW-1133">Transmembrane helix</keyword>
<feature type="transmembrane region" description="Helical" evidence="1">
    <location>
        <begin position="100"/>
        <end position="125"/>
    </location>
</feature>
<evidence type="ECO:0000313" key="2">
    <source>
        <dbReference type="EMBL" id="PPQ89731.1"/>
    </source>
</evidence>
<reference evidence="2 3" key="1">
    <citation type="journal article" date="2018" name="Evol. Lett.">
        <title>Horizontal gene cluster transfer increased hallucinogenic mushroom diversity.</title>
        <authorList>
            <person name="Reynolds H.T."/>
            <person name="Vijayakumar V."/>
            <person name="Gluck-Thaler E."/>
            <person name="Korotkin H.B."/>
            <person name="Matheny P.B."/>
            <person name="Slot J.C."/>
        </authorList>
    </citation>
    <scope>NUCLEOTIDE SEQUENCE [LARGE SCALE GENOMIC DNA]</scope>
    <source>
        <strain evidence="2 3">2631</strain>
    </source>
</reference>
<gene>
    <name evidence="2" type="ORF">CVT25_014132</name>
</gene>
<keyword evidence="3" id="KW-1185">Reference proteome</keyword>